<organism evidence="1 2">
    <name type="scientific">Runella defluvii</name>
    <dbReference type="NCBI Taxonomy" id="370973"/>
    <lineage>
        <taxon>Bacteria</taxon>
        <taxon>Pseudomonadati</taxon>
        <taxon>Bacteroidota</taxon>
        <taxon>Cytophagia</taxon>
        <taxon>Cytophagales</taxon>
        <taxon>Spirosomataceae</taxon>
        <taxon>Runella</taxon>
    </lineage>
</organism>
<dbReference type="Gene3D" id="1.10.30.50">
    <property type="match status" value="1"/>
</dbReference>
<keyword evidence="2" id="KW-1185">Reference proteome</keyword>
<evidence type="ECO:0008006" key="3">
    <source>
        <dbReference type="Google" id="ProtNLM"/>
    </source>
</evidence>
<dbReference type="Proteomes" id="UP000541352">
    <property type="component" value="Unassembled WGS sequence"/>
</dbReference>
<evidence type="ECO:0000313" key="2">
    <source>
        <dbReference type="Proteomes" id="UP000541352"/>
    </source>
</evidence>
<sequence>MLFPLKYVAHTVENLHSYVEHTILEVCCKPNGSFSVDKLHPNFQAIVEEVAQNDNDYLKKPIKVIYNICKKLDASQLQKLRDAFTANNAIEELCKGETSPVLYDDINKIDKRLSSILKQWGKDLYNHVLILTSYSSRNGELKDYYKEFMRQNSKGICPFCGLNDLKSDLLSKRDAYDHFLPKDKYPFNTVNFHNLIPICNTCNSSYKGAKDPINKGTNRAFYPFSTTNPIFEITIKITSLDFNNPKNNIVDIGFASTQPSEVDAWRATYGIDERYNDKCRSDDAQYWIDQVLELKNYGFDILEYFPTYIANRKRMPHLEKNFLRIPFLEECMTIGIF</sequence>
<evidence type="ECO:0000313" key="1">
    <source>
        <dbReference type="EMBL" id="MBB3838177.1"/>
    </source>
</evidence>
<gene>
    <name evidence="1" type="ORF">FHS57_002182</name>
</gene>
<comment type="caution">
    <text evidence="1">The sequence shown here is derived from an EMBL/GenBank/DDBJ whole genome shotgun (WGS) entry which is preliminary data.</text>
</comment>
<protein>
    <recommendedName>
        <fullName evidence="3">HNH endonuclease</fullName>
    </recommendedName>
</protein>
<name>A0A7W5ZJ16_9BACT</name>
<proteinExistence type="predicted"/>
<reference evidence="1 2" key="1">
    <citation type="submission" date="2020-08" db="EMBL/GenBank/DDBJ databases">
        <title>Genomic Encyclopedia of Type Strains, Phase IV (KMG-IV): sequencing the most valuable type-strain genomes for metagenomic binning, comparative biology and taxonomic classification.</title>
        <authorList>
            <person name="Goeker M."/>
        </authorList>
    </citation>
    <scope>NUCLEOTIDE SEQUENCE [LARGE SCALE GENOMIC DNA]</scope>
    <source>
        <strain evidence="1 2">DSM 17976</strain>
    </source>
</reference>
<dbReference type="EMBL" id="JACIBY010000004">
    <property type="protein sequence ID" value="MBB3838177.1"/>
    <property type="molecule type" value="Genomic_DNA"/>
</dbReference>
<accession>A0A7W5ZJ16</accession>
<dbReference type="RefSeq" id="WP_221225600.1">
    <property type="nucleotide sequence ID" value="NZ_JACIBY010000004.1"/>
</dbReference>
<dbReference type="AlphaFoldDB" id="A0A7W5ZJ16"/>